<dbReference type="AlphaFoldDB" id="A0A930DYI4"/>
<comment type="caution">
    <text evidence="1">The sequence shown here is derived from an EMBL/GenBank/DDBJ whole genome shotgun (WGS) entry which is preliminary data.</text>
</comment>
<accession>A0A930DYI4</accession>
<protein>
    <submittedName>
        <fullName evidence="1">Uncharacterized protein</fullName>
    </submittedName>
</protein>
<evidence type="ECO:0000313" key="1">
    <source>
        <dbReference type="EMBL" id="MBF1305652.1"/>
    </source>
</evidence>
<dbReference type="EMBL" id="JABZRB010000224">
    <property type="protein sequence ID" value="MBF1305652.1"/>
    <property type="molecule type" value="Genomic_DNA"/>
</dbReference>
<sequence>MQIEGIKVKDLKPYDVCRNLDLLLEDGELTENTSLSLQRLMAGSIAMQLFGILDSQEE</sequence>
<name>A0A930DYI4_9FIRM</name>
<dbReference type="Proteomes" id="UP000780721">
    <property type="component" value="Unassembled WGS sequence"/>
</dbReference>
<proteinExistence type="predicted"/>
<evidence type="ECO:0000313" key="2">
    <source>
        <dbReference type="Proteomes" id="UP000780721"/>
    </source>
</evidence>
<reference evidence="1" key="1">
    <citation type="submission" date="2020-04" db="EMBL/GenBank/DDBJ databases">
        <title>Deep metagenomics examines the oral microbiome during advanced dental caries in children, revealing novel taxa and co-occurrences with host molecules.</title>
        <authorList>
            <person name="Baker J.L."/>
            <person name="Morton J.T."/>
            <person name="Dinis M."/>
            <person name="Alvarez R."/>
            <person name="Tran N.C."/>
            <person name="Knight R."/>
            <person name="Edlund A."/>
        </authorList>
    </citation>
    <scope>NUCLEOTIDE SEQUENCE</scope>
    <source>
        <strain evidence="1">JCVI_48_bin.5</strain>
    </source>
</reference>
<organism evidence="1 2">
    <name type="scientific">Oribacterium sinus</name>
    <dbReference type="NCBI Taxonomy" id="237576"/>
    <lineage>
        <taxon>Bacteria</taxon>
        <taxon>Bacillati</taxon>
        <taxon>Bacillota</taxon>
        <taxon>Clostridia</taxon>
        <taxon>Lachnospirales</taxon>
        <taxon>Lachnospiraceae</taxon>
        <taxon>Oribacterium</taxon>
    </lineage>
</organism>
<gene>
    <name evidence="1" type="ORF">HXM91_07375</name>
</gene>